<dbReference type="PROSITE" id="PS51063">
    <property type="entry name" value="HTH_CRP_2"/>
    <property type="match status" value="1"/>
</dbReference>
<evidence type="ECO:0000313" key="6">
    <source>
        <dbReference type="EMBL" id="MDQ5768688.1"/>
    </source>
</evidence>
<dbReference type="AlphaFoldDB" id="A0AA51MJ62"/>
<feature type="domain" description="HTH crp-type" evidence="5">
    <location>
        <begin position="151"/>
        <end position="215"/>
    </location>
</feature>
<keyword evidence="2" id="KW-0238">DNA-binding</keyword>
<feature type="domain" description="Cyclic nucleotide-binding" evidence="4">
    <location>
        <begin position="15"/>
        <end position="81"/>
    </location>
</feature>
<dbReference type="InterPro" id="IPR018490">
    <property type="entry name" value="cNMP-bd_dom_sf"/>
</dbReference>
<keyword evidence="1" id="KW-0805">Transcription regulation</keyword>
<protein>
    <submittedName>
        <fullName evidence="7">Crp/Fnr family transcriptional regulator</fullName>
    </submittedName>
</protein>
<evidence type="ECO:0000259" key="5">
    <source>
        <dbReference type="PROSITE" id="PS51063"/>
    </source>
</evidence>
<reference evidence="7 8" key="1">
    <citation type="submission" date="2023-08" db="EMBL/GenBank/DDBJ databases">
        <title>New molecular markers tilS and rpoB for phylogenetic and monitoring studies of the genus Thiothrix biodiversity.</title>
        <authorList>
            <person name="Ravin N.V."/>
            <person name="Smolyakov D."/>
            <person name="Markov N.D."/>
            <person name="Beletsky A.V."/>
            <person name="Mardanov A.V."/>
            <person name="Rudenko T.S."/>
            <person name="Grabovich M.Y."/>
        </authorList>
    </citation>
    <scope>NUCLEOTIDE SEQUENCE</scope>
    <source>
        <strain evidence="7">DNT52</strain>
        <strain evidence="6 8">H33</strain>
        <plasmid evidence="7">pThsubDNT52_1</plasmid>
    </source>
</reference>
<dbReference type="Pfam" id="PF13545">
    <property type="entry name" value="HTH_Crp_2"/>
    <property type="match status" value="1"/>
</dbReference>
<dbReference type="PANTHER" id="PTHR24567:SF74">
    <property type="entry name" value="HTH-TYPE TRANSCRIPTIONAL REGULATOR ARCR"/>
    <property type="match status" value="1"/>
</dbReference>
<organism evidence="7">
    <name type="scientific">Thiothrix subterranea</name>
    <dbReference type="NCBI Taxonomy" id="2735563"/>
    <lineage>
        <taxon>Bacteria</taxon>
        <taxon>Pseudomonadati</taxon>
        <taxon>Pseudomonadota</taxon>
        <taxon>Gammaproteobacteria</taxon>
        <taxon>Thiotrichales</taxon>
        <taxon>Thiotrichaceae</taxon>
        <taxon>Thiothrix</taxon>
    </lineage>
</organism>
<dbReference type="RefSeq" id="WP_308134657.1">
    <property type="nucleotide sequence ID" value="NZ_CP133216.1"/>
</dbReference>
<keyword evidence="7" id="KW-0614">Plasmid</keyword>
<dbReference type="Pfam" id="PF00027">
    <property type="entry name" value="cNMP_binding"/>
    <property type="match status" value="1"/>
</dbReference>
<dbReference type="CDD" id="cd00092">
    <property type="entry name" value="HTH_CRP"/>
    <property type="match status" value="1"/>
</dbReference>
<dbReference type="GO" id="GO:0005829">
    <property type="term" value="C:cytosol"/>
    <property type="evidence" value="ECO:0007669"/>
    <property type="project" value="TreeGrafter"/>
</dbReference>
<dbReference type="CDD" id="cd00038">
    <property type="entry name" value="CAP_ED"/>
    <property type="match status" value="1"/>
</dbReference>
<gene>
    <name evidence="6" type="ORF">RCC75_09125</name>
    <name evidence="7" type="ORF">RCG00_00725</name>
</gene>
<keyword evidence="8" id="KW-1185">Reference proteome</keyword>
<dbReference type="PRINTS" id="PR00034">
    <property type="entry name" value="HTHCRP"/>
</dbReference>
<dbReference type="InterPro" id="IPR050397">
    <property type="entry name" value="Env_Response_Regulators"/>
</dbReference>
<keyword evidence="3" id="KW-0804">Transcription</keyword>
<evidence type="ECO:0000313" key="8">
    <source>
        <dbReference type="Proteomes" id="UP001223336"/>
    </source>
</evidence>
<dbReference type="GO" id="GO:0003700">
    <property type="term" value="F:DNA-binding transcription factor activity"/>
    <property type="evidence" value="ECO:0007669"/>
    <property type="project" value="TreeGrafter"/>
</dbReference>
<dbReference type="InterPro" id="IPR036390">
    <property type="entry name" value="WH_DNA-bd_sf"/>
</dbReference>
<name>A0AA51MJ62_9GAMM</name>
<dbReference type="Proteomes" id="UP001229862">
    <property type="component" value="Plasmid pThsubDNT52_1"/>
</dbReference>
<dbReference type="Gene3D" id="2.60.120.10">
    <property type="entry name" value="Jelly Rolls"/>
    <property type="match status" value="1"/>
</dbReference>
<evidence type="ECO:0000256" key="2">
    <source>
        <dbReference type="ARBA" id="ARBA00023125"/>
    </source>
</evidence>
<dbReference type="Gene3D" id="1.10.10.10">
    <property type="entry name" value="Winged helix-like DNA-binding domain superfamily/Winged helix DNA-binding domain"/>
    <property type="match status" value="1"/>
</dbReference>
<dbReference type="InterPro" id="IPR000595">
    <property type="entry name" value="cNMP-bd_dom"/>
</dbReference>
<proteinExistence type="predicted"/>
<dbReference type="InterPro" id="IPR036388">
    <property type="entry name" value="WH-like_DNA-bd_sf"/>
</dbReference>
<dbReference type="SMART" id="SM00100">
    <property type="entry name" value="cNMP"/>
    <property type="match status" value="1"/>
</dbReference>
<dbReference type="EMBL" id="CP133216">
    <property type="protein sequence ID" value="WML84840.1"/>
    <property type="molecule type" value="Genomic_DNA"/>
</dbReference>
<evidence type="ECO:0000256" key="1">
    <source>
        <dbReference type="ARBA" id="ARBA00023015"/>
    </source>
</evidence>
<dbReference type="GO" id="GO:0003677">
    <property type="term" value="F:DNA binding"/>
    <property type="evidence" value="ECO:0007669"/>
    <property type="project" value="UniProtKB-KW"/>
</dbReference>
<dbReference type="SUPFAM" id="SSF46785">
    <property type="entry name" value="Winged helix' DNA-binding domain"/>
    <property type="match status" value="1"/>
</dbReference>
<dbReference type="EMBL" id="JAVFKN010000010">
    <property type="protein sequence ID" value="MDQ5768688.1"/>
    <property type="molecule type" value="Genomic_DNA"/>
</dbReference>
<dbReference type="PROSITE" id="PS50042">
    <property type="entry name" value="CNMP_BINDING_3"/>
    <property type="match status" value="1"/>
</dbReference>
<dbReference type="SUPFAM" id="SSF51206">
    <property type="entry name" value="cAMP-binding domain-like"/>
    <property type="match status" value="1"/>
</dbReference>
<evidence type="ECO:0000313" key="7">
    <source>
        <dbReference type="EMBL" id="WML84840.1"/>
    </source>
</evidence>
<dbReference type="InterPro" id="IPR014710">
    <property type="entry name" value="RmlC-like_jellyroll"/>
</dbReference>
<dbReference type="SMART" id="SM00419">
    <property type="entry name" value="HTH_CRP"/>
    <property type="match status" value="1"/>
</dbReference>
<geneLocation type="plasmid" evidence="7">
    <name>pThsubDNT52_1</name>
</geneLocation>
<dbReference type="Proteomes" id="UP001223336">
    <property type="component" value="Unassembled WGS sequence"/>
</dbReference>
<dbReference type="PANTHER" id="PTHR24567">
    <property type="entry name" value="CRP FAMILY TRANSCRIPTIONAL REGULATORY PROTEIN"/>
    <property type="match status" value="1"/>
</dbReference>
<dbReference type="InterPro" id="IPR012318">
    <property type="entry name" value="HTH_CRP"/>
</dbReference>
<accession>A0AA51MJ62</accession>
<evidence type="ECO:0000259" key="4">
    <source>
        <dbReference type="PROSITE" id="PS50042"/>
    </source>
</evidence>
<sequence>MSMTHQYDLTDTFPFLATLNEAAIAQFRQRIGVASIPAGQHVCREGDICPQLAVVLSGSVRVYKVGETGREITLYRIGQQDSCILTASCILSQTRFPALAVVEQDVQVALIPAANLREWVAQHEVWRTYVFNLLSRRLAEVITTLDEVAFRRVDVRLAECLLTLTQQQAQATITHQQLASELGSAREVVSRILKDFEREGLIALTRGIITVQDRAGLQKRARA</sequence>
<evidence type="ECO:0000256" key="3">
    <source>
        <dbReference type="ARBA" id="ARBA00023163"/>
    </source>
</evidence>